<dbReference type="GO" id="GO:0003677">
    <property type="term" value="F:DNA binding"/>
    <property type="evidence" value="ECO:0007669"/>
    <property type="project" value="UniProtKB-KW"/>
</dbReference>
<dbReference type="AlphaFoldDB" id="A0A2P6MH10"/>
<comment type="caution">
    <text evidence="11">The sequence shown here is derived from an EMBL/GenBank/DDBJ whole genome shotgun (WGS) entry which is preliminary data.</text>
</comment>
<dbReference type="Pfam" id="PF00309">
    <property type="entry name" value="Sigma54_AID"/>
    <property type="match status" value="1"/>
</dbReference>
<dbReference type="PROSITE" id="PS00718">
    <property type="entry name" value="SIGMA54_2"/>
    <property type="match status" value="1"/>
</dbReference>
<evidence type="ECO:0000256" key="8">
    <source>
        <dbReference type="ARBA" id="ARBA00023163"/>
    </source>
</evidence>
<protein>
    <submittedName>
        <fullName evidence="11">RNA polymerase sigma-54 factor</fullName>
    </submittedName>
</protein>
<keyword evidence="5" id="KW-0805">Transcription regulation</keyword>
<dbReference type="GO" id="GO:0001216">
    <property type="term" value="F:DNA-binding transcription activator activity"/>
    <property type="evidence" value="ECO:0007669"/>
    <property type="project" value="InterPro"/>
</dbReference>
<sequence length="422" mass="47362">MELGMQLVQQQALKLAMTQEMRQAITLLQLTAPELKEYLQQQELENPMMELKEKSSPRTGSGSREAEFLDFQAAPEATLQEELASQLRMMSLEASLLRQCLLVVEMVDDNGYLTPGTPPDWEEEKWESAVAGVQQLEPAGVGARSLRECLQLQLERHFPEEAGARLIASDYLEALAEAATPEELAERSGLSVSASARAAGIIQQLQPKPGAAYGSSRAEYILPEVYIEPSENGWDVFLNDTALPEMYVSREYQLIEQEADGDAKAYLKRKREQFEWIKSCVQRRQETLLQVTKELVRRQERMLSEGADQAVPLTLKMVAEALHIHESTVSRATVKKYAQTPKGILELKSFFHSGLKSGHTVHSVKKRIIEEIEAENRGKPLSDDKMASRLHAEGIAVSRRTVAKYRTEAGIPSSSARKKQRR</sequence>
<evidence type="ECO:0000259" key="9">
    <source>
        <dbReference type="Pfam" id="PF04552"/>
    </source>
</evidence>
<dbReference type="InterPro" id="IPR007046">
    <property type="entry name" value="RNA_pol_sigma_54_core-bd"/>
</dbReference>
<evidence type="ECO:0000256" key="3">
    <source>
        <dbReference type="ARBA" id="ARBA00022679"/>
    </source>
</evidence>
<accession>A0A2P6MH10</accession>
<dbReference type="InterPro" id="IPR038709">
    <property type="entry name" value="RpoN_core-bd_sf"/>
</dbReference>
<dbReference type="Proteomes" id="UP000243650">
    <property type="component" value="Unassembled WGS sequence"/>
</dbReference>
<reference evidence="11 12" key="1">
    <citation type="submission" date="2018-03" db="EMBL/GenBank/DDBJ databases">
        <title>Bacillus urumqiensis sp. nov., a moderately haloalkaliphilic bacterium isolated from a salt lake.</title>
        <authorList>
            <person name="Zhao B."/>
            <person name="Liao Z."/>
        </authorList>
    </citation>
    <scope>NUCLEOTIDE SEQUENCE [LARGE SCALE GENOMIC DNA]</scope>
    <source>
        <strain evidence="11 12">BZ-SZ-XJ18</strain>
    </source>
</reference>
<dbReference type="EMBL" id="PVNS01000007">
    <property type="protein sequence ID" value="PRO65576.1"/>
    <property type="molecule type" value="Genomic_DNA"/>
</dbReference>
<dbReference type="PROSITE" id="PS50044">
    <property type="entry name" value="SIGMA54_3"/>
    <property type="match status" value="1"/>
</dbReference>
<keyword evidence="2" id="KW-0240">DNA-directed RNA polymerase</keyword>
<keyword evidence="8" id="KW-0804">Transcription</keyword>
<dbReference type="OrthoDB" id="9814402at2"/>
<evidence type="ECO:0000256" key="4">
    <source>
        <dbReference type="ARBA" id="ARBA00022695"/>
    </source>
</evidence>
<dbReference type="Gene3D" id="1.10.10.1330">
    <property type="entry name" value="RNA polymerase sigma-54 factor, core-binding domain"/>
    <property type="match status" value="1"/>
</dbReference>
<dbReference type="Pfam" id="PF04963">
    <property type="entry name" value="Sigma54_CBD"/>
    <property type="match status" value="1"/>
</dbReference>
<proteinExistence type="inferred from homology"/>
<keyword evidence="3" id="KW-0808">Transferase</keyword>
<dbReference type="GO" id="GO:0016779">
    <property type="term" value="F:nucleotidyltransferase activity"/>
    <property type="evidence" value="ECO:0007669"/>
    <property type="project" value="UniProtKB-KW"/>
</dbReference>
<dbReference type="Pfam" id="PF04552">
    <property type="entry name" value="Sigma54_DBD"/>
    <property type="match status" value="1"/>
</dbReference>
<dbReference type="PRINTS" id="PR00045">
    <property type="entry name" value="SIGMA54FCT"/>
</dbReference>
<dbReference type="PANTHER" id="PTHR32248">
    <property type="entry name" value="RNA POLYMERASE SIGMA-54 FACTOR"/>
    <property type="match status" value="1"/>
</dbReference>
<evidence type="ECO:0000256" key="6">
    <source>
        <dbReference type="ARBA" id="ARBA00023082"/>
    </source>
</evidence>
<evidence type="ECO:0000313" key="12">
    <source>
        <dbReference type="Proteomes" id="UP000243650"/>
    </source>
</evidence>
<feature type="domain" description="RNA polymerase sigma factor 54 DNA-binding" evidence="9">
    <location>
        <begin position="265"/>
        <end position="419"/>
    </location>
</feature>
<evidence type="ECO:0000259" key="10">
    <source>
        <dbReference type="Pfam" id="PF04963"/>
    </source>
</evidence>
<evidence type="ECO:0000256" key="7">
    <source>
        <dbReference type="ARBA" id="ARBA00023125"/>
    </source>
</evidence>
<keyword evidence="6" id="KW-0731">Sigma factor</keyword>
<dbReference type="Gene3D" id="1.10.10.60">
    <property type="entry name" value="Homeodomain-like"/>
    <property type="match status" value="1"/>
</dbReference>
<evidence type="ECO:0000256" key="5">
    <source>
        <dbReference type="ARBA" id="ARBA00023015"/>
    </source>
</evidence>
<gene>
    <name evidence="11" type="primary">rpoN</name>
    <name evidence="11" type="ORF">C6I21_08605</name>
</gene>
<keyword evidence="4" id="KW-0548">Nucleotidyltransferase</keyword>
<keyword evidence="7" id="KW-0238">DNA-binding</keyword>
<dbReference type="PROSITE" id="PS00717">
    <property type="entry name" value="SIGMA54_1"/>
    <property type="match status" value="1"/>
</dbReference>
<evidence type="ECO:0000313" key="11">
    <source>
        <dbReference type="EMBL" id="PRO65576.1"/>
    </source>
</evidence>
<dbReference type="NCBIfam" id="TIGR02395">
    <property type="entry name" value="rpoN_sigma"/>
    <property type="match status" value="1"/>
</dbReference>
<dbReference type="InterPro" id="IPR000394">
    <property type="entry name" value="RNA_pol_sigma_54"/>
</dbReference>
<organism evidence="11 12">
    <name type="scientific">Alkalicoccus urumqiensis</name>
    <name type="common">Bacillus urumqiensis</name>
    <dbReference type="NCBI Taxonomy" id="1548213"/>
    <lineage>
        <taxon>Bacteria</taxon>
        <taxon>Bacillati</taxon>
        <taxon>Bacillota</taxon>
        <taxon>Bacilli</taxon>
        <taxon>Bacillales</taxon>
        <taxon>Bacillaceae</taxon>
        <taxon>Alkalicoccus</taxon>
    </lineage>
</organism>
<feature type="domain" description="RNA polymerase sigma factor 54 core-binding" evidence="10">
    <location>
        <begin position="73"/>
        <end position="252"/>
    </location>
</feature>
<keyword evidence="12" id="KW-1185">Reference proteome</keyword>
<dbReference type="GO" id="GO:0000428">
    <property type="term" value="C:DNA-directed RNA polymerase complex"/>
    <property type="evidence" value="ECO:0007669"/>
    <property type="project" value="UniProtKB-KW"/>
</dbReference>
<evidence type="ECO:0000256" key="1">
    <source>
        <dbReference type="ARBA" id="ARBA00008798"/>
    </source>
</evidence>
<evidence type="ECO:0000256" key="2">
    <source>
        <dbReference type="ARBA" id="ARBA00022478"/>
    </source>
</evidence>
<dbReference type="InterPro" id="IPR007634">
    <property type="entry name" value="RNA_pol_sigma_54_DNA-bd"/>
</dbReference>
<dbReference type="PIRSF" id="PIRSF000774">
    <property type="entry name" value="RpoN"/>
    <property type="match status" value="1"/>
</dbReference>
<dbReference type="GO" id="GO:0006352">
    <property type="term" value="P:DNA-templated transcription initiation"/>
    <property type="evidence" value="ECO:0007669"/>
    <property type="project" value="InterPro"/>
</dbReference>
<name>A0A2P6MH10_ALKUR</name>
<dbReference type="RefSeq" id="WP_105959045.1">
    <property type="nucleotide sequence ID" value="NZ_PVNS01000007.1"/>
</dbReference>
<dbReference type="GO" id="GO:0016987">
    <property type="term" value="F:sigma factor activity"/>
    <property type="evidence" value="ECO:0007669"/>
    <property type="project" value="UniProtKB-KW"/>
</dbReference>
<dbReference type="PANTHER" id="PTHR32248:SF4">
    <property type="entry name" value="RNA POLYMERASE SIGMA-54 FACTOR"/>
    <property type="match status" value="1"/>
</dbReference>
<comment type="similarity">
    <text evidence="1">Belongs to the sigma-54 factor family.</text>
</comment>